<feature type="compositionally biased region" description="Polar residues" evidence="1">
    <location>
        <begin position="96"/>
        <end position="116"/>
    </location>
</feature>
<feature type="compositionally biased region" description="Acidic residues" evidence="1">
    <location>
        <begin position="484"/>
        <end position="494"/>
    </location>
</feature>
<feature type="compositionally biased region" description="Acidic residues" evidence="1">
    <location>
        <begin position="77"/>
        <end position="91"/>
    </location>
</feature>
<feature type="region of interest" description="Disordered" evidence="1">
    <location>
        <begin position="410"/>
        <end position="516"/>
    </location>
</feature>
<feature type="compositionally biased region" description="Polar residues" evidence="1">
    <location>
        <begin position="270"/>
        <end position="293"/>
    </location>
</feature>
<dbReference type="EMBL" id="MU007049">
    <property type="protein sequence ID" value="KAF2429245.1"/>
    <property type="molecule type" value="Genomic_DNA"/>
</dbReference>
<feature type="compositionally biased region" description="Low complexity" evidence="1">
    <location>
        <begin position="33"/>
        <end position="43"/>
    </location>
</feature>
<feature type="region of interest" description="Disordered" evidence="1">
    <location>
        <begin position="1"/>
        <end position="206"/>
    </location>
</feature>
<feature type="compositionally biased region" description="Low complexity" evidence="1">
    <location>
        <begin position="456"/>
        <end position="468"/>
    </location>
</feature>
<feature type="compositionally biased region" description="Basic and acidic residues" evidence="1">
    <location>
        <begin position="501"/>
        <end position="514"/>
    </location>
</feature>
<accession>A0A9P4TX65</accession>
<feature type="compositionally biased region" description="Polar residues" evidence="1">
    <location>
        <begin position="59"/>
        <end position="69"/>
    </location>
</feature>
<evidence type="ECO:0000256" key="1">
    <source>
        <dbReference type="SAM" id="MobiDB-lite"/>
    </source>
</evidence>
<proteinExistence type="predicted"/>
<protein>
    <submittedName>
        <fullName evidence="2">Uncharacterized protein</fullName>
    </submittedName>
</protein>
<feature type="compositionally biased region" description="Acidic residues" evidence="1">
    <location>
        <begin position="146"/>
        <end position="188"/>
    </location>
</feature>
<sequence>MCNESLHRLATGVEPRGMGANAVDSDNDSNGVASSRSSSPPASENEGNLDPAVMEDGVTSASEGHQNTPSTSATESTAEESSDDDSLDESSNDNTRSNGAASTSDSSPSALENGGNQDPAAVMEDGITSASDGPENTPSTSATESTTEDSSDNDSVEESSDNDSADESSDDDTANDSSDDDTADDISDDNSVRDSSNAETLESGSHIAMEMPLAYDMIVGVAGRTSPSAPPSQTPIANLAPQEAPQFNRPANRPISSEPQYNKPIARPTTAISRSANTNNTGASTSGHVVGPSAQSSTEFLFLNSVSFLDTPDTPPTVQSPDRQYNEPMARNGWIGTPTFASPPYEVFGSAALGGIPDTPPGVRSPASRFEIESAHIGAWPAHDTSSPWNKPLSVSTDFRPFFPTDSAGTYPGYMGIPYSDPQNRERDSSRYAQNADAAENSRKVGELMTARDNSESAVPASVATSSAHGRSLNRLWPLPGDADNSDADSEADSEGVLTPEEEKGNEEGGRQRDDDLDAIMRTNDFFLHAARMAVDRFPRLHDPRLEQHNNDFHALLQSAESLYAETILSTNLKFDSAFLEDTESFLPRYLSTASFAADSSLRMELRVGIISVNSMGLDAEKLNKQVFQLLAGIEQQQEAEDPENSKRNPAYLTHCAIICTYVAKLYHSIRSICLIVPKLLRGEMPVRLAGPVLLNTIKKAAAKVIRTVEGVSATAVDVHTDFVENFRPDERVLQLCDLGGLMQDLCKDVDHVRNLVAQLDSGMATGLGLAFPKNSGFQDDIQPARSNLGTVATNLESAFRESLLINSHSRG</sequence>
<evidence type="ECO:0000313" key="2">
    <source>
        <dbReference type="EMBL" id="KAF2429245.1"/>
    </source>
</evidence>
<dbReference type="Proteomes" id="UP000800235">
    <property type="component" value="Unassembled WGS sequence"/>
</dbReference>
<name>A0A9P4TX65_9PEZI</name>
<reference evidence="2" key="1">
    <citation type="journal article" date="2020" name="Stud. Mycol.">
        <title>101 Dothideomycetes genomes: a test case for predicting lifestyles and emergence of pathogens.</title>
        <authorList>
            <person name="Haridas S."/>
            <person name="Albert R."/>
            <person name="Binder M."/>
            <person name="Bloem J."/>
            <person name="Labutti K."/>
            <person name="Salamov A."/>
            <person name="Andreopoulos B."/>
            <person name="Baker S."/>
            <person name="Barry K."/>
            <person name="Bills G."/>
            <person name="Bluhm B."/>
            <person name="Cannon C."/>
            <person name="Castanera R."/>
            <person name="Culley D."/>
            <person name="Daum C."/>
            <person name="Ezra D."/>
            <person name="Gonzalez J."/>
            <person name="Henrissat B."/>
            <person name="Kuo A."/>
            <person name="Liang C."/>
            <person name="Lipzen A."/>
            <person name="Lutzoni F."/>
            <person name="Magnuson J."/>
            <person name="Mondo S."/>
            <person name="Nolan M."/>
            <person name="Ohm R."/>
            <person name="Pangilinan J."/>
            <person name="Park H.-J."/>
            <person name="Ramirez L."/>
            <person name="Alfaro M."/>
            <person name="Sun H."/>
            <person name="Tritt A."/>
            <person name="Yoshinaga Y."/>
            <person name="Zwiers L.-H."/>
            <person name="Turgeon B."/>
            <person name="Goodwin S."/>
            <person name="Spatafora J."/>
            <person name="Crous P."/>
            <person name="Grigoriev I."/>
        </authorList>
    </citation>
    <scope>NUCLEOTIDE SEQUENCE</scope>
    <source>
        <strain evidence="2">CBS 130266</strain>
    </source>
</reference>
<evidence type="ECO:0000313" key="3">
    <source>
        <dbReference type="Proteomes" id="UP000800235"/>
    </source>
</evidence>
<feature type="compositionally biased region" description="Polar residues" evidence="1">
    <location>
        <begin position="193"/>
        <end position="203"/>
    </location>
</feature>
<dbReference type="AlphaFoldDB" id="A0A9P4TX65"/>
<feature type="region of interest" description="Disordered" evidence="1">
    <location>
        <begin position="222"/>
        <end position="293"/>
    </location>
</feature>
<keyword evidence="3" id="KW-1185">Reference proteome</keyword>
<gene>
    <name evidence="2" type="ORF">EJ08DRAFT_698599</name>
</gene>
<organism evidence="2 3">
    <name type="scientific">Tothia fuscella</name>
    <dbReference type="NCBI Taxonomy" id="1048955"/>
    <lineage>
        <taxon>Eukaryota</taxon>
        <taxon>Fungi</taxon>
        <taxon>Dikarya</taxon>
        <taxon>Ascomycota</taxon>
        <taxon>Pezizomycotina</taxon>
        <taxon>Dothideomycetes</taxon>
        <taxon>Pleosporomycetidae</taxon>
        <taxon>Venturiales</taxon>
        <taxon>Cylindrosympodiaceae</taxon>
        <taxon>Tothia</taxon>
    </lineage>
</organism>
<comment type="caution">
    <text evidence="2">The sequence shown here is derived from an EMBL/GenBank/DDBJ whole genome shotgun (WGS) entry which is preliminary data.</text>
</comment>
<feature type="compositionally biased region" description="Polar residues" evidence="1">
    <location>
        <begin position="128"/>
        <end position="138"/>
    </location>
</feature>